<keyword evidence="1" id="KW-0472">Membrane</keyword>
<reference evidence="2" key="1">
    <citation type="submission" date="2022-04" db="EMBL/GenBank/DDBJ databases">
        <title>Mucilaginibacter sp. RS28 isolated from freshwater.</title>
        <authorList>
            <person name="Ko S.-R."/>
        </authorList>
    </citation>
    <scope>NUCLEOTIDE SEQUENCE</scope>
    <source>
        <strain evidence="2">RS28</strain>
    </source>
</reference>
<evidence type="ECO:0000256" key="1">
    <source>
        <dbReference type="SAM" id="Phobius"/>
    </source>
</evidence>
<dbReference type="AlphaFoldDB" id="A0A9X2B8F5"/>
<accession>A0A9X2B8F5</accession>
<proteinExistence type="predicted"/>
<sequence>MLKKIFIYIIGTTIFFKLVNRYGLLNVLFFGTLIIFSVVACTLWGFGKIINNDSEEIWAKSKIRDSIYLDDHYFQDTASKGLFVRRLIRPVMAADIDAMHIDQWKKDKLKLNLDTNAKPKLIYAKLVFSPDSALKYRDAFVGTIAKKDSTQDYDVVVWNRFIINPNLKICREIEPDTIPKGYMLANNDYYITANLVSLSEPETITKLRKQKIDRSGSDINISNKKHKRKRHL</sequence>
<name>A0A9X2B8F5_9SPHI</name>
<keyword evidence="1" id="KW-1133">Transmembrane helix</keyword>
<keyword evidence="1" id="KW-0812">Transmembrane</keyword>
<organism evidence="2 3">
    <name type="scientific">Mucilaginibacter straminoryzae</name>
    <dbReference type="NCBI Taxonomy" id="2932774"/>
    <lineage>
        <taxon>Bacteria</taxon>
        <taxon>Pseudomonadati</taxon>
        <taxon>Bacteroidota</taxon>
        <taxon>Sphingobacteriia</taxon>
        <taxon>Sphingobacteriales</taxon>
        <taxon>Sphingobacteriaceae</taxon>
        <taxon>Mucilaginibacter</taxon>
    </lineage>
</organism>
<keyword evidence="3" id="KW-1185">Reference proteome</keyword>
<protein>
    <submittedName>
        <fullName evidence="2">Uncharacterized protein</fullName>
    </submittedName>
</protein>
<evidence type="ECO:0000313" key="3">
    <source>
        <dbReference type="Proteomes" id="UP001139450"/>
    </source>
</evidence>
<feature type="transmembrane region" description="Helical" evidence="1">
    <location>
        <begin position="28"/>
        <end position="46"/>
    </location>
</feature>
<dbReference type="RefSeq" id="WP_245128494.1">
    <property type="nucleotide sequence ID" value="NZ_JALJEJ010000001.1"/>
</dbReference>
<evidence type="ECO:0000313" key="2">
    <source>
        <dbReference type="EMBL" id="MCJ8208665.1"/>
    </source>
</evidence>
<gene>
    <name evidence="2" type="ORF">MUY27_03030</name>
</gene>
<dbReference type="Proteomes" id="UP001139450">
    <property type="component" value="Unassembled WGS sequence"/>
</dbReference>
<dbReference type="EMBL" id="JALJEJ010000001">
    <property type="protein sequence ID" value="MCJ8208665.1"/>
    <property type="molecule type" value="Genomic_DNA"/>
</dbReference>
<comment type="caution">
    <text evidence="2">The sequence shown here is derived from an EMBL/GenBank/DDBJ whole genome shotgun (WGS) entry which is preliminary data.</text>
</comment>